<dbReference type="Pfam" id="PF08386">
    <property type="entry name" value="Abhydrolase_4"/>
    <property type="match status" value="1"/>
</dbReference>
<sequence length="587" mass="64187">MGVDTKNAASVHRHEPSMPKPLRALALLLFGLPVVCGMDWPQYSSNSSRVQIAWKPCQEDPSFMCGYLDVPTDYNNPLAGMSRLALTKYPRHMPRLRASWNHHHKRVPGRDASFASGARIQDMTGNRHDIISFDQRGLGHSHPKVNCFGSALKYEQFKTNTVFETTFSVPNAPFSEAGRAVLVEQQKQALALEETQGAVCAEAVGAEALGYMSTTTTVYDMEEISRVLVGEDQLINFWGGSYGTIVGAYLANMLPHKAGKIFIDGVAPADMWANEHYDSQALLRLLLTDSENTYQFYLTDCFNAGPAHCALASVQDSSAKDIEARIDAFVDRLQAQPLRVTNYTRPGYLTSGGVRSSLFNALQVPETWAAYARMLARAIDDADAAPLLAMVARKYSAPAPAPDAEGYVATGQGELQRLAISCGDARPYAPGEAWPTAGEIVDNILVTLKESPRFGATVHLMEQHGGCHFWPGTGVGPTRFTGPFNKTLATPTLILANTHDPITPYKSAKLVLDTMGDSARLVVQGTAGHSYLAPMTDCAKRVVQRYFAEGAIPQARETRCGREIDNFFVDREKIAVNPKLVHSRLGF</sequence>
<dbReference type="Pfam" id="PF00561">
    <property type="entry name" value="Abhydrolase_1"/>
    <property type="match status" value="1"/>
</dbReference>
<dbReference type="InterPro" id="IPR013595">
    <property type="entry name" value="Pept_S33_TAP-like_C"/>
</dbReference>
<accession>A0AAD6XK65</accession>
<dbReference type="InterPro" id="IPR000073">
    <property type="entry name" value="AB_hydrolase_1"/>
</dbReference>
<evidence type="ECO:0000259" key="2">
    <source>
        <dbReference type="Pfam" id="PF00561"/>
    </source>
</evidence>
<proteinExistence type="predicted"/>
<comment type="caution">
    <text evidence="4">The sequence shown here is derived from an EMBL/GenBank/DDBJ whole genome shotgun (WGS) entry which is preliminary data.</text>
</comment>
<dbReference type="EMBL" id="JARJCN010000054">
    <property type="protein sequence ID" value="KAJ7080576.1"/>
    <property type="molecule type" value="Genomic_DNA"/>
</dbReference>
<evidence type="ECO:0000313" key="5">
    <source>
        <dbReference type="Proteomes" id="UP001222325"/>
    </source>
</evidence>
<feature type="domain" description="AB hydrolase-1" evidence="2">
    <location>
        <begin position="126"/>
        <end position="275"/>
    </location>
</feature>
<dbReference type="Proteomes" id="UP001222325">
    <property type="component" value="Unassembled WGS sequence"/>
</dbReference>
<organism evidence="4 5">
    <name type="scientific">Mycena belliarum</name>
    <dbReference type="NCBI Taxonomy" id="1033014"/>
    <lineage>
        <taxon>Eukaryota</taxon>
        <taxon>Fungi</taxon>
        <taxon>Dikarya</taxon>
        <taxon>Basidiomycota</taxon>
        <taxon>Agaricomycotina</taxon>
        <taxon>Agaricomycetes</taxon>
        <taxon>Agaricomycetidae</taxon>
        <taxon>Agaricales</taxon>
        <taxon>Marasmiineae</taxon>
        <taxon>Mycenaceae</taxon>
        <taxon>Mycena</taxon>
    </lineage>
</organism>
<evidence type="ECO:0000256" key="1">
    <source>
        <dbReference type="SAM" id="SignalP"/>
    </source>
</evidence>
<reference evidence="4" key="1">
    <citation type="submission" date="2023-03" db="EMBL/GenBank/DDBJ databases">
        <title>Massive genome expansion in bonnet fungi (Mycena s.s.) driven by repeated elements and novel gene families across ecological guilds.</title>
        <authorList>
            <consortium name="Lawrence Berkeley National Laboratory"/>
            <person name="Harder C.B."/>
            <person name="Miyauchi S."/>
            <person name="Viragh M."/>
            <person name="Kuo A."/>
            <person name="Thoen E."/>
            <person name="Andreopoulos B."/>
            <person name="Lu D."/>
            <person name="Skrede I."/>
            <person name="Drula E."/>
            <person name="Henrissat B."/>
            <person name="Morin E."/>
            <person name="Kohler A."/>
            <person name="Barry K."/>
            <person name="LaButti K."/>
            <person name="Morin E."/>
            <person name="Salamov A."/>
            <person name="Lipzen A."/>
            <person name="Mereny Z."/>
            <person name="Hegedus B."/>
            <person name="Baldrian P."/>
            <person name="Stursova M."/>
            <person name="Weitz H."/>
            <person name="Taylor A."/>
            <person name="Grigoriev I.V."/>
            <person name="Nagy L.G."/>
            <person name="Martin F."/>
            <person name="Kauserud H."/>
        </authorList>
    </citation>
    <scope>NUCLEOTIDE SEQUENCE</scope>
    <source>
        <strain evidence="4">CBHHK173m</strain>
    </source>
</reference>
<dbReference type="AlphaFoldDB" id="A0AAD6XK65"/>
<dbReference type="InterPro" id="IPR029058">
    <property type="entry name" value="AB_hydrolase_fold"/>
</dbReference>
<dbReference type="Gene3D" id="3.40.50.1820">
    <property type="entry name" value="alpha/beta hydrolase"/>
    <property type="match status" value="1"/>
</dbReference>
<gene>
    <name evidence="4" type="ORF">B0H15DRAFT_481376</name>
</gene>
<feature type="chain" id="PRO_5042110530" evidence="1">
    <location>
        <begin position="38"/>
        <end position="587"/>
    </location>
</feature>
<dbReference type="SUPFAM" id="SSF53474">
    <property type="entry name" value="alpha/beta-Hydrolases"/>
    <property type="match status" value="1"/>
</dbReference>
<keyword evidence="1" id="KW-0732">Signal</keyword>
<feature type="domain" description="Peptidase S33 tripeptidyl aminopeptidase-like C-terminal" evidence="3">
    <location>
        <begin position="460"/>
        <end position="560"/>
    </location>
</feature>
<name>A0AAD6XK65_9AGAR</name>
<evidence type="ECO:0000259" key="3">
    <source>
        <dbReference type="Pfam" id="PF08386"/>
    </source>
</evidence>
<keyword evidence="5" id="KW-1185">Reference proteome</keyword>
<feature type="signal peptide" evidence="1">
    <location>
        <begin position="1"/>
        <end position="37"/>
    </location>
</feature>
<evidence type="ECO:0000313" key="4">
    <source>
        <dbReference type="EMBL" id="KAJ7080576.1"/>
    </source>
</evidence>
<protein>
    <submittedName>
        <fullName evidence="4">TAP-like protein-domain-containing protein</fullName>
    </submittedName>
</protein>